<accession>A0ABW3JQ50</accession>
<evidence type="ECO:0000313" key="7">
    <source>
        <dbReference type="Proteomes" id="UP001597062"/>
    </source>
</evidence>
<dbReference type="InterPro" id="IPR046357">
    <property type="entry name" value="PPIase_dom_sf"/>
</dbReference>
<dbReference type="NCBIfam" id="TIGR03516">
    <property type="entry name" value="ppisom_GldI"/>
    <property type="match status" value="1"/>
</dbReference>
<keyword evidence="7" id="KW-1185">Reference proteome</keyword>
<sequence>MLKKSIQIISVLMLVIACKQQQARRPKQHSTSNFYEEVIAENKKLNALEKARLEAFLKQDTTQTYIASSTGFWYTYNVKDTVKTEMPEKNDIVEITFNITDVLGNVIYPTQQKTYKVDKEDFIPGLQDGIKLMKQGETITFVIPSYRAFGVTGDGNKIGINQPIKSTLTINKLIKNEIN</sequence>
<evidence type="ECO:0000256" key="2">
    <source>
        <dbReference type="ARBA" id="ARBA00023110"/>
    </source>
</evidence>
<evidence type="ECO:0000313" key="6">
    <source>
        <dbReference type="EMBL" id="MFD0992335.1"/>
    </source>
</evidence>
<evidence type="ECO:0000256" key="1">
    <source>
        <dbReference type="ARBA" id="ARBA00000971"/>
    </source>
</evidence>
<dbReference type="SUPFAM" id="SSF54534">
    <property type="entry name" value="FKBP-like"/>
    <property type="match status" value="1"/>
</dbReference>
<dbReference type="InterPro" id="IPR019869">
    <property type="entry name" value="Motility-assoc_PPIase_GldI"/>
</dbReference>
<gene>
    <name evidence="6" type="primary">gldI</name>
    <name evidence="6" type="ORF">ACFQ1U_03875</name>
</gene>
<dbReference type="PROSITE" id="PS51257">
    <property type="entry name" value="PROKAR_LIPOPROTEIN"/>
    <property type="match status" value="1"/>
</dbReference>
<dbReference type="PROSITE" id="PS50059">
    <property type="entry name" value="FKBP_PPIASE"/>
    <property type="match status" value="1"/>
</dbReference>
<proteinExistence type="inferred from homology"/>
<reference evidence="7" key="1">
    <citation type="journal article" date="2019" name="Int. J. Syst. Evol. Microbiol.">
        <title>The Global Catalogue of Microorganisms (GCM) 10K type strain sequencing project: providing services to taxonomists for standard genome sequencing and annotation.</title>
        <authorList>
            <consortium name="The Broad Institute Genomics Platform"/>
            <consortium name="The Broad Institute Genome Sequencing Center for Infectious Disease"/>
            <person name="Wu L."/>
            <person name="Ma J."/>
        </authorList>
    </citation>
    <scope>NUCLEOTIDE SEQUENCE [LARGE SCALE GENOMIC DNA]</scope>
    <source>
        <strain evidence="7">CCUG 60527</strain>
    </source>
</reference>
<protein>
    <recommendedName>
        <fullName evidence="4">Peptidyl-prolyl cis-trans isomerase</fullName>
        <ecNumber evidence="4">5.2.1.8</ecNumber>
    </recommendedName>
</protein>
<organism evidence="6 7">
    <name type="scientific">Tenacibaculum geojense</name>
    <dbReference type="NCBI Taxonomy" id="915352"/>
    <lineage>
        <taxon>Bacteria</taxon>
        <taxon>Pseudomonadati</taxon>
        <taxon>Bacteroidota</taxon>
        <taxon>Flavobacteriia</taxon>
        <taxon>Flavobacteriales</taxon>
        <taxon>Flavobacteriaceae</taxon>
        <taxon>Tenacibaculum</taxon>
    </lineage>
</organism>
<keyword evidence="2 3" id="KW-0697">Rotamase</keyword>
<evidence type="ECO:0000259" key="5">
    <source>
        <dbReference type="PROSITE" id="PS50059"/>
    </source>
</evidence>
<dbReference type="EC" id="5.2.1.8" evidence="4"/>
<dbReference type="Pfam" id="PF00254">
    <property type="entry name" value="FKBP_C"/>
    <property type="match status" value="1"/>
</dbReference>
<evidence type="ECO:0000256" key="4">
    <source>
        <dbReference type="RuleBase" id="RU003915"/>
    </source>
</evidence>
<dbReference type="RefSeq" id="WP_386105519.1">
    <property type="nucleotide sequence ID" value="NZ_JBHTJR010000022.1"/>
</dbReference>
<name>A0ABW3JQ50_9FLAO</name>
<dbReference type="Proteomes" id="UP001597062">
    <property type="component" value="Unassembled WGS sequence"/>
</dbReference>
<comment type="similarity">
    <text evidence="4">Belongs to the FKBP-type PPIase family.</text>
</comment>
<dbReference type="Gene3D" id="3.10.50.40">
    <property type="match status" value="1"/>
</dbReference>
<evidence type="ECO:0000256" key="3">
    <source>
        <dbReference type="PROSITE-ProRule" id="PRU00277"/>
    </source>
</evidence>
<feature type="domain" description="PPIase FKBP-type" evidence="5">
    <location>
        <begin position="90"/>
        <end position="174"/>
    </location>
</feature>
<comment type="catalytic activity">
    <reaction evidence="1 3 4">
        <text>[protein]-peptidylproline (omega=180) = [protein]-peptidylproline (omega=0)</text>
        <dbReference type="Rhea" id="RHEA:16237"/>
        <dbReference type="Rhea" id="RHEA-COMP:10747"/>
        <dbReference type="Rhea" id="RHEA-COMP:10748"/>
        <dbReference type="ChEBI" id="CHEBI:83833"/>
        <dbReference type="ChEBI" id="CHEBI:83834"/>
        <dbReference type="EC" id="5.2.1.8"/>
    </reaction>
</comment>
<comment type="caution">
    <text evidence="6">The sequence shown here is derived from an EMBL/GenBank/DDBJ whole genome shotgun (WGS) entry which is preliminary data.</text>
</comment>
<dbReference type="EMBL" id="JBHTJR010000022">
    <property type="protein sequence ID" value="MFD0992335.1"/>
    <property type="molecule type" value="Genomic_DNA"/>
</dbReference>
<dbReference type="InterPro" id="IPR001179">
    <property type="entry name" value="PPIase_FKBP_dom"/>
</dbReference>
<keyword evidence="3 4" id="KW-0413">Isomerase</keyword>